<dbReference type="SUPFAM" id="SSF81901">
    <property type="entry name" value="HCP-like"/>
    <property type="match status" value="1"/>
</dbReference>
<comment type="caution">
    <text evidence="2">The sequence shown here is derived from an EMBL/GenBank/DDBJ whole genome shotgun (WGS) entry which is preliminary data.</text>
</comment>
<dbReference type="InterPro" id="IPR011990">
    <property type="entry name" value="TPR-like_helical_dom_sf"/>
</dbReference>
<dbReference type="GO" id="GO:0032153">
    <property type="term" value="C:cell division site"/>
    <property type="evidence" value="ECO:0007669"/>
    <property type="project" value="TreeGrafter"/>
</dbReference>
<feature type="compositionally biased region" description="Low complexity" evidence="1">
    <location>
        <begin position="195"/>
        <end position="206"/>
    </location>
</feature>
<reference evidence="2" key="1">
    <citation type="journal article" date="2020" name="Stud. Mycol.">
        <title>101 Dothideomycetes genomes: a test case for predicting lifestyles and emergence of pathogens.</title>
        <authorList>
            <person name="Haridas S."/>
            <person name="Albert R."/>
            <person name="Binder M."/>
            <person name="Bloem J."/>
            <person name="Labutti K."/>
            <person name="Salamov A."/>
            <person name="Andreopoulos B."/>
            <person name="Baker S."/>
            <person name="Barry K."/>
            <person name="Bills G."/>
            <person name="Bluhm B."/>
            <person name="Cannon C."/>
            <person name="Castanera R."/>
            <person name="Culley D."/>
            <person name="Daum C."/>
            <person name="Ezra D."/>
            <person name="Gonzalez J."/>
            <person name="Henrissat B."/>
            <person name="Kuo A."/>
            <person name="Liang C."/>
            <person name="Lipzen A."/>
            <person name="Lutzoni F."/>
            <person name="Magnuson J."/>
            <person name="Mondo S."/>
            <person name="Nolan M."/>
            <person name="Ohm R."/>
            <person name="Pangilinan J."/>
            <person name="Park H.-J."/>
            <person name="Ramirez L."/>
            <person name="Alfaro M."/>
            <person name="Sun H."/>
            <person name="Tritt A."/>
            <person name="Yoshinaga Y."/>
            <person name="Zwiers L.-H."/>
            <person name="Turgeon B."/>
            <person name="Goodwin S."/>
            <person name="Spatafora J."/>
            <person name="Crous P."/>
            <person name="Grigoriev I."/>
        </authorList>
    </citation>
    <scope>NUCLEOTIDE SEQUENCE</scope>
    <source>
        <strain evidence="2">CBS 260.36</strain>
    </source>
</reference>
<feature type="compositionally biased region" description="Basic and acidic residues" evidence="1">
    <location>
        <begin position="172"/>
        <end position="185"/>
    </location>
</feature>
<sequence length="399" mass="43372">MTLRDLLRKKHEIDRRNKLQAEHGANHKSTKSNDSEKLPAPPAAEFTFLRTTTLDQEEISLPSFPSDEDLPQKSPPHNLNEKVKKRRSLFRRTSADQHADTLGPDPSTPPKPERKLSQRLSSLRLRSGSRSDSYSSVVPDALSAAPEPVAAPQSPQIKRNASNRSVQSTDSATERAREKAWEKRATQLAMLPPVSSTSSTSSSTTSPRTPAQQADDEAKLQRAITLHESGELEDATKLFGELARPSAANSPLAQVLYGLALRHGWGIAIDTPAALQFFSLAAAGAAKQPAAKAELILALFELGNSYRHGWGCAVDPRAARAYYDAAANLGYSDKASSLDAGDADALEEAAWCWLTGFGGEKDKRRAAGYLRRAEQLGRKQVGQSWIWKGKYDPPTSAAA</sequence>
<feature type="compositionally biased region" description="Basic and acidic residues" evidence="1">
    <location>
        <begin position="11"/>
        <end position="37"/>
    </location>
</feature>
<proteinExistence type="predicted"/>
<dbReference type="EMBL" id="ML996088">
    <property type="protein sequence ID" value="KAF2151335.1"/>
    <property type="molecule type" value="Genomic_DNA"/>
</dbReference>
<evidence type="ECO:0000313" key="2">
    <source>
        <dbReference type="EMBL" id="KAF2151335.1"/>
    </source>
</evidence>
<dbReference type="InterPro" id="IPR052945">
    <property type="entry name" value="Mitotic_Regulator"/>
</dbReference>
<keyword evidence="3" id="KW-1185">Reference proteome</keyword>
<evidence type="ECO:0000256" key="1">
    <source>
        <dbReference type="SAM" id="MobiDB-lite"/>
    </source>
</evidence>
<dbReference type="PANTHER" id="PTHR43628:SF1">
    <property type="entry name" value="CHITIN SYNTHASE REGULATORY FACTOR 2-RELATED"/>
    <property type="match status" value="1"/>
</dbReference>
<feature type="compositionally biased region" description="Low complexity" evidence="1">
    <location>
        <begin position="118"/>
        <end position="136"/>
    </location>
</feature>
<dbReference type="Proteomes" id="UP000799439">
    <property type="component" value="Unassembled WGS sequence"/>
</dbReference>
<feature type="compositionally biased region" description="Polar residues" evidence="1">
    <location>
        <begin position="153"/>
        <end position="171"/>
    </location>
</feature>
<evidence type="ECO:0000313" key="3">
    <source>
        <dbReference type="Proteomes" id="UP000799439"/>
    </source>
</evidence>
<dbReference type="GO" id="GO:0010972">
    <property type="term" value="P:negative regulation of G2/M transition of mitotic cell cycle"/>
    <property type="evidence" value="ECO:0007669"/>
    <property type="project" value="TreeGrafter"/>
</dbReference>
<dbReference type="PANTHER" id="PTHR43628">
    <property type="entry name" value="ACTIVATOR OF C KINASE PROTEIN 1-RELATED"/>
    <property type="match status" value="1"/>
</dbReference>
<dbReference type="InterPro" id="IPR006597">
    <property type="entry name" value="Sel1-like"/>
</dbReference>
<gene>
    <name evidence="2" type="ORF">K461DRAFT_171465</name>
</gene>
<dbReference type="SMART" id="SM00671">
    <property type="entry name" value="SEL1"/>
    <property type="match status" value="3"/>
</dbReference>
<dbReference type="OrthoDB" id="2148946at2759"/>
<dbReference type="Gene3D" id="1.25.40.10">
    <property type="entry name" value="Tetratricopeptide repeat domain"/>
    <property type="match status" value="1"/>
</dbReference>
<dbReference type="Pfam" id="PF08238">
    <property type="entry name" value="Sel1"/>
    <property type="match status" value="3"/>
</dbReference>
<protein>
    <submittedName>
        <fullName evidence="2">HCP-like protein</fullName>
    </submittedName>
</protein>
<dbReference type="AlphaFoldDB" id="A0A9P4MEL7"/>
<organism evidence="2 3">
    <name type="scientific">Myriangium duriaei CBS 260.36</name>
    <dbReference type="NCBI Taxonomy" id="1168546"/>
    <lineage>
        <taxon>Eukaryota</taxon>
        <taxon>Fungi</taxon>
        <taxon>Dikarya</taxon>
        <taxon>Ascomycota</taxon>
        <taxon>Pezizomycotina</taxon>
        <taxon>Dothideomycetes</taxon>
        <taxon>Dothideomycetidae</taxon>
        <taxon>Myriangiales</taxon>
        <taxon>Myriangiaceae</taxon>
        <taxon>Myriangium</taxon>
    </lineage>
</organism>
<accession>A0A9P4MEL7</accession>
<feature type="region of interest" description="Disordered" evidence="1">
    <location>
        <begin position="1"/>
        <end position="218"/>
    </location>
</feature>
<name>A0A9P4MEL7_9PEZI</name>